<feature type="transmembrane region" description="Helical" evidence="1">
    <location>
        <begin position="111"/>
        <end position="132"/>
    </location>
</feature>
<evidence type="ECO:0000256" key="1">
    <source>
        <dbReference type="SAM" id="Phobius"/>
    </source>
</evidence>
<feature type="transmembrane region" description="Helical" evidence="1">
    <location>
        <begin position="166"/>
        <end position="189"/>
    </location>
</feature>
<keyword evidence="1" id="KW-0812">Transmembrane</keyword>
<comment type="caution">
    <text evidence="2">The sequence shown here is derived from an EMBL/GenBank/DDBJ whole genome shotgun (WGS) entry which is preliminary data.</text>
</comment>
<feature type="transmembrane region" description="Helical" evidence="1">
    <location>
        <begin position="61"/>
        <end position="81"/>
    </location>
</feature>
<evidence type="ECO:0000313" key="3">
    <source>
        <dbReference type="Proteomes" id="UP000886721"/>
    </source>
</evidence>
<dbReference type="AlphaFoldDB" id="A0A9D1WUP1"/>
<dbReference type="EMBL" id="DXEM01000015">
    <property type="protein sequence ID" value="HIX67539.1"/>
    <property type="molecule type" value="Genomic_DNA"/>
</dbReference>
<keyword evidence="1" id="KW-1133">Transmembrane helix</keyword>
<protein>
    <submittedName>
        <fullName evidence="2">Uncharacterized protein</fullName>
    </submittedName>
</protein>
<evidence type="ECO:0000313" key="2">
    <source>
        <dbReference type="EMBL" id="HIX67539.1"/>
    </source>
</evidence>
<feature type="transmembrane region" description="Helical" evidence="1">
    <location>
        <begin position="24"/>
        <end position="49"/>
    </location>
</feature>
<reference evidence="2" key="1">
    <citation type="journal article" date="2021" name="PeerJ">
        <title>Extensive microbial diversity within the chicken gut microbiome revealed by metagenomics and culture.</title>
        <authorList>
            <person name="Gilroy R."/>
            <person name="Ravi A."/>
            <person name="Getino M."/>
            <person name="Pursley I."/>
            <person name="Horton D.L."/>
            <person name="Alikhan N.F."/>
            <person name="Baker D."/>
            <person name="Gharbi K."/>
            <person name="Hall N."/>
            <person name="Watson M."/>
            <person name="Adriaenssens E.M."/>
            <person name="Foster-Nyarko E."/>
            <person name="Jarju S."/>
            <person name="Secka A."/>
            <person name="Antonio M."/>
            <person name="Oren A."/>
            <person name="Chaudhuri R.R."/>
            <person name="La Ragione R."/>
            <person name="Hildebrand F."/>
            <person name="Pallen M.J."/>
        </authorList>
    </citation>
    <scope>NUCLEOTIDE SEQUENCE</scope>
    <source>
        <strain evidence="2">CHK191-13928</strain>
    </source>
</reference>
<sequence>MFENYIDSISVGLMNLNVGIDAPLAMLLAKIAVYAFFVYVVTAAIVLLGRITRLIRIVNPIGTKAVSAGCALFIFLSVLSLYLMRDYFVRILALFQPQVISYLFRNPGQAFLIVLLLAVLVVCLLALCWVLYACVIGCHDLISRNLQANGALTGILLSCYELLSGIAWLAAFICAMGMGFVIFFIPFFFAASLARRDKRYYD</sequence>
<name>A0A9D1WUP1_9FIRM</name>
<accession>A0A9D1WUP1</accession>
<proteinExistence type="predicted"/>
<organism evidence="2 3">
    <name type="scientific">Candidatus Anaerostipes excrementavium</name>
    <dbReference type="NCBI Taxonomy" id="2838463"/>
    <lineage>
        <taxon>Bacteria</taxon>
        <taxon>Bacillati</taxon>
        <taxon>Bacillota</taxon>
        <taxon>Clostridia</taxon>
        <taxon>Lachnospirales</taxon>
        <taxon>Lachnospiraceae</taxon>
        <taxon>Anaerostipes</taxon>
    </lineage>
</organism>
<dbReference type="Proteomes" id="UP000886721">
    <property type="component" value="Unassembled WGS sequence"/>
</dbReference>
<gene>
    <name evidence="2" type="ORF">H9735_05355</name>
</gene>
<keyword evidence="1" id="KW-0472">Membrane</keyword>
<reference evidence="2" key="2">
    <citation type="submission" date="2021-04" db="EMBL/GenBank/DDBJ databases">
        <authorList>
            <person name="Gilroy R."/>
        </authorList>
    </citation>
    <scope>NUCLEOTIDE SEQUENCE</scope>
    <source>
        <strain evidence="2">CHK191-13928</strain>
    </source>
</reference>